<evidence type="ECO:0000256" key="1">
    <source>
        <dbReference type="ARBA" id="ARBA00000971"/>
    </source>
</evidence>
<keyword evidence="16" id="KW-1185">Reference proteome</keyword>
<feature type="domain" description="PpiC" evidence="14">
    <location>
        <begin position="141"/>
        <end position="231"/>
    </location>
</feature>
<keyword evidence="9 11" id="KW-0413">Isomerase</keyword>
<evidence type="ECO:0000256" key="3">
    <source>
        <dbReference type="ARBA" id="ARBA00006071"/>
    </source>
</evidence>
<dbReference type="GO" id="GO:0003755">
    <property type="term" value="F:peptidyl-prolyl cis-trans isomerase activity"/>
    <property type="evidence" value="ECO:0007669"/>
    <property type="project" value="UniProtKB-UniRule"/>
</dbReference>
<dbReference type="GO" id="GO:0005886">
    <property type="term" value="C:plasma membrane"/>
    <property type="evidence" value="ECO:0007669"/>
    <property type="project" value="UniProtKB-SubCell"/>
</dbReference>
<feature type="chain" id="PRO_5039516105" description="Foldase protein PrsA" evidence="13">
    <location>
        <begin position="24"/>
        <end position="351"/>
    </location>
</feature>
<dbReference type="InterPro" id="IPR046357">
    <property type="entry name" value="PPIase_dom_sf"/>
</dbReference>
<feature type="signal peptide" evidence="13">
    <location>
        <begin position="1"/>
        <end position="23"/>
    </location>
</feature>
<keyword evidence="7 11" id="KW-0472">Membrane</keyword>
<evidence type="ECO:0000256" key="8">
    <source>
        <dbReference type="ARBA" id="ARBA00023139"/>
    </source>
</evidence>
<evidence type="ECO:0000256" key="9">
    <source>
        <dbReference type="ARBA" id="ARBA00023235"/>
    </source>
</evidence>
<evidence type="ECO:0000256" key="10">
    <source>
        <dbReference type="ARBA" id="ARBA00023288"/>
    </source>
</evidence>
<dbReference type="PANTHER" id="PTHR47245">
    <property type="entry name" value="PEPTIDYLPROLYL ISOMERASE"/>
    <property type="match status" value="1"/>
</dbReference>
<evidence type="ECO:0000256" key="4">
    <source>
        <dbReference type="ARBA" id="ARBA00022475"/>
    </source>
</evidence>
<keyword evidence="5 11" id="KW-0732">Signal</keyword>
<dbReference type="InterPro" id="IPR027304">
    <property type="entry name" value="Trigger_fact/SurA_dom_sf"/>
</dbReference>
<keyword evidence="10" id="KW-0449">Lipoprotein</keyword>
<dbReference type="STRING" id="426702.SAMN04488099_11432"/>
<evidence type="ECO:0000256" key="13">
    <source>
        <dbReference type="SAM" id="SignalP"/>
    </source>
</evidence>
<evidence type="ECO:0000256" key="2">
    <source>
        <dbReference type="ARBA" id="ARBA00004193"/>
    </source>
</evidence>
<dbReference type="Pfam" id="PF00639">
    <property type="entry name" value="Rotamase"/>
    <property type="match status" value="1"/>
</dbReference>
<dbReference type="SUPFAM" id="SSF109998">
    <property type="entry name" value="Triger factor/SurA peptide-binding domain-like"/>
    <property type="match status" value="1"/>
</dbReference>
<keyword evidence="4 11" id="KW-1003">Cell membrane</keyword>
<feature type="compositionally biased region" description="Acidic residues" evidence="12">
    <location>
        <begin position="295"/>
        <end position="351"/>
    </location>
</feature>
<evidence type="ECO:0000256" key="11">
    <source>
        <dbReference type="HAMAP-Rule" id="MF_01145"/>
    </source>
</evidence>
<dbReference type="Gene3D" id="1.10.4030.10">
    <property type="entry name" value="Porin chaperone SurA, peptide-binding domain"/>
    <property type="match status" value="1"/>
</dbReference>
<name>A0A1H7NCK2_9LACT</name>
<sequence>MLFGAIACSGLLLAGCASSPEVASTEAGRVREDELYERMKNEVTQSGMTYGEQMLQQILLEDILDHAYGDEVSDEDVDAELEREAEPYGGVEEFEEMIAMQGMSLDDVRNSVRTSLQVRAAIQDHVEITEEEIEEAYENYAIDSTVAHILVEDLGLAEEIIDELNDGADFGELVAEHTMDTGTIESDGELVLEPGRFVPEFEEAAMELEEGEFTQEPVESQFGYHIIKLVEEGEKGTLEEERETIEAMILDSYMQDQAVVQEAIGELVRDANVQISDEDLTGAMQQFMQPASEQQEMDQDMLDELLEEEGLEEDENGVEEDPETDEDTDTDVDADSDADAEDAEEAEEDNE</sequence>
<feature type="region of interest" description="Disordered" evidence="12">
    <location>
        <begin position="289"/>
        <end position="351"/>
    </location>
</feature>
<evidence type="ECO:0000256" key="12">
    <source>
        <dbReference type="SAM" id="MobiDB-lite"/>
    </source>
</evidence>
<evidence type="ECO:0000313" key="16">
    <source>
        <dbReference type="Proteomes" id="UP000199081"/>
    </source>
</evidence>
<dbReference type="SUPFAM" id="SSF54534">
    <property type="entry name" value="FKBP-like"/>
    <property type="match status" value="1"/>
</dbReference>
<gene>
    <name evidence="11" type="primary">prsA</name>
    <name evidence="15" type="ORF">SAMN04488099_11432</name>
</gene>
<evidence type="ECO:0000313" key="15">
    <source>
        <dbReference type="EMBL" id="SEL21009.1"/>
    </source>
</evidence>
<evidence type="ECO:0000256" key="5">
    <source>
        <dbReference type="ARBA" id="ARBA00022729"/>
    </source>
</evidence>
<evidence type="ECO:0000256" key="7">
    <source>
        <dbReference type="ARBA" id="ARBA00023136"/>
    </source>
</evidence>
<comment type="function">
    <text evidence="11">Plays a major role in protein secretion by helping the post-translocational extracellular folding of several secreted proteins.</text>
</comment>
<dbReference type="Gene3D" id="3.10.50.40">
    <property type="match status" value="1"/>
</dbReference>
<dbReference type="EC" id="5.2.1.8" evidence="11"/>
<dbReference type="InterPro" id="IPR000297">
    <property type="entry name" value="PPIase_PpiC"/>
</dbReference>
<dbReference type="EMBL" id="FNZU01000014">
    <property type="protein sequence ID" value="SEL21009.1"/>
    <property type="molecule type" value="Genomic_DNA"/>
</dbReference>
<evidence type="ECO:0000256" key="6">
    <source>
        <dbReference type="ARBA" id="ARBA00023110"/>
    </source>
</evidence>
<comment type="similarity">
    <text evidence="3 11">Belongs to the PrsA family.</text>
</comment>
<accession>A0A1H7NCK2</accession>
<reference evidence="16" key="1">
    <citation type="submission" date="2016-10" db="EMBL/GenBank/DDBJ databases">
        <authorList>
            <person name="Varghese N."/>
            <person name="Submissions S."/>
        </authorList>
    </citation>
    <scope>NUCLEOTIDE SEQUENCE [LARGE SCALE GENOMIC DNA]</scope>
    <source>
        <strain evidence="16">DSM 19183</strain>
    </source>
</reference>
<keyword evidence="6 11" id="KW-0697">Rotamase</keyword>
<dbReference type="InterPro" id="IPR050245">
    <property type="entry name" value="PrsA_foldase"/>
</dbReference>
<protein>
    <recommendedName>
        <fullName evidence="11">Foldase protein PrsA</fullName>
        <ecNumber evidence="11">5.2.1.8</ecNumber>
    </recommendedName>
</protein>
<comment type="catalytic activity">
    <reaction evidence="1 11">
        <text>[protein]-peptidylproline (omega=180) = [protein]-peptidylproline (omega=0)</text>
        <dbReference type="Rhea" id="RHEA:16237"/>
        <dbReference type="Rhea" id="RHEA-COMP:10747"/>
        <dbReference type="Rhea" id="RHEA-COMP:10748"/>
        <dbReference type="ChEBI" id="CHEBI:83833"/>
        <dbReference type="ChEBI" id="CHEBI:83834"/>
        <dbReference type="EC" id="5.2.1.8"/>
    </reaction>
</comment>
<comment type="subcellular location">
    <subcellularLocation>
        <location evidence="2">Cell membrane</location>
        <topology evidence="2">Lipid-anchor</topology>
    </subcellularLocation>
</comment>
<dbReference type="HAMAP" id="MF_01145">
    <property type="entry name" value="Foldase_PrsA"/>
    <property type="match status" value="1"/>
</dbReference>
<dbReference type="Proteomes" id="UP000199081">
    <property type="component" value="Unassembled WGS sequence"/>
</dbReference>
<evidence type="ECO:0000259" key="14">
    <source>
        <dbReference type="PROSITE" id="PS50198"/>
    </source>
</evidence>
<organism evidence="15 16">
    <name type="scientific">Alkalibacterium pelagium</name>
    <dbReference type="NCBI Taxonomy" id="426702"/>
    <lineage>
        <taxon>Bacteria</taxon>
        <taxon>Bacillati</taxon>
        <taxon>Bacillota</taxon>
        <taxon>Bacilli</taxon>
        <taxon>Lactobacillales</taxon>
        <taxon>Carnobacteriaceae</taxon>
        <taxon>Alkalibacterium</taxon>
    </lineage>
</organism>
<dbReference type="InterPro" id="IPR023059">
    <property type="entry name" value="Foldase_PrsA"/>
</dbReference>
<dbReference type="GO" id="GO:0006457">
    <property type="term" value="P:protein folding"/>
    <property type="evidence" value="ECO:0007669"/>
    <property type="project" value="UniProtKB-UniRule"/>
</dbReference>
<dbReference type="AlphaFoldDB" id="A0A1H7NCK2"/>
<dbReference type="PROSITE" id="PS50198">
    <property type="entry name" value="PPIC_PPIASE_2"/>
    <property type="match status" value="1"/>
</dbReference>
<dbReference type="PANTHER" id="PTHR47245:SF1">
    <property type="entry name" value="FOLDASE PROTEIN PRSA"/>
    <property type="match status" value="1"/>
</dbReference>
<proteinExistence type="inferred from homology"/>
<keyword evidence="8" id="KW-0564">Palmitate</keyword>